<dbReference type="GO" id="GO:0043130">
    <property type="term" value="F:ubiquitin binding"/>
    <property type="evidence" value="ECO:0007669"/>
    <property type="project" value="TreeGrafter"/>
</dbReference>
<comment type="caution">
    <text evidence="3">The sequence shown here is derived from an EMBL/GenBank/DDBJ whole genome shotgun (WGS) entry which is preliminary data.</text>
</comment>
<dbReference type="Pfam" id="PF05021">
    <property type="entry name" value="NPL4"/>
    <property type="match status" value="1"/>
</dbReference>
<dbReference type="GO" id="GO:0031625">
    <property type="term" value="F:ubiquitin protein ligase binding"/>
    <property type="evidence" value="ECO:0007669"/>
    <property type="project" value="TreeGrafter"/>
</dbReference>
<evidence type="ECO:0000259" key="2">
    <source>
        <dbReference type="Pfam" id="PF11543"/>
    </source>
</evidence>
<gene>
    <name evidence="3" type="ORF">JKP88DRAFT_264534</name>
</gene>
<evidence type="ECO:0000313" key="3">
    <source>
        <dbReference type="EMBL" id="KAG5178807.1"/>
    </source>
</evidence>
<feature type="domain" description="Nuclear pore localisation protein NPL4 C-terminal" evidence="1">
    <location>
        <begin position="180"/>
        <end position="419"/>
    </location>
</feature>
<dbReference type="Pfam" id="PF11543">
    <property type="entry name" value="UN_NPL4"/>
    <property type="match status" value="1"/>
</dbReference>
<keyword evidence="4" id="KW-1185">Reference proteome</keyword>
<proteinExistence type="predicted"/>
<evidence type="ECO:0000313" key="4">
    <source>
        <dbReference type="Proteomes" id="UP000664859"/>
    </source>
</evidence>
<dbReference type="PANTHER" id="PTHR12710">
    <property type="entry name" value="NUCLEAR PROTEIN LOCALIZATION 4"/>
    <property type="match status" value="1"/>
</dbReference>
<protein>
    <submittedName>
        <fullName evidence="3">NPL4 family-domain-containing protein</fullName>
    </submittedName>
</protein>
<evidence type="ECO:0000259" key="1">
    <source>
        <dbReference type="Pfam" id="PF05021"/>
    </source>
</evidence>
<accession>A0A835YRM2</accession>
<dbReference type="GO" id="GO:0006511">
    <property type="term" value="P:ubiquitin-dependent protein catabolic process"/>
    <property type="evidence" value="ECO:0007669"/>
    <property type="project" value="InterPro"/>
</dbReference>
<sequence length="439" mass="48994">MILRVRSQVGQWRVTDVAPATTIAQLRVRLGQEHNVDLSDSFLQPLALTPDPTAAALPDNQTVQGLGLKHGDMLYLKLDESKVSMAHEEAGGPRKINADGTIVQQSYEEVSKKTGFRPGRLSLRSIKMKWTLNDFMAMDDQFTFKMKRQEKAYCEGVTLDTTSCDSFQSYVRQFGFHRARMAFLYGTIDSETKKVKVECIYEPPQENSPEGFVLMEDPKEETVENLAAMLGLQRVGWMFAHPPREEGFQFSSAEVIMAAELQLIAAEGVNEHPFATVKVTIDKEGAVHFDAFQVSTQCMEMAAEGALEISPNPGSCRVVDSFTAIVEAKSTPEVDNNFFLAVVPIEQHSSERFVAKFPQCNREGVAQTWADVKHQLSKAGSQGFTYIDMLSDFQLLLFLTQFLDMKTDMPKICQSVVDHSIPLDEGFKLIINHMAGVEG</sequence>
<dbReference type="CDD" id="cd17055">
    <property type="entry name" value="Ubl_AtNPL4_like"/>
    <property type="match status" value="1"/>
</dbReference>
<organism evidence="3 4">
    <name type="scientific">Tribonema minus</name>
    <dbReference type="NCBI Taxonomy" id="303371"/>
    <lineage>
        <taxon>Eukaryota</taxon>
        <taxon>Sar</taxon>
        <taxon>Stramenopiles</taxon>
        <taxon>Ochrophyta</taxon>
        <taxon>PX clade</taxon>
        <taxon>Xanthophyceae</taxon>
        <taxon>Tribonematales</taxon>
        <taxon>Tribonemataceae</taxon>
        <taxon>Tribonema</taxon>
    </lineage>
</organism>
<dbReference type="InterPro" id="IPR029071">
    <property type="entry name" value="Ubiquitin-like_domsf"/>
</dbReference>
<dbReference type="InterPro" id="IPR007717">
    <property type="entry name" value="NPL4_C"/>
</dbReference>
<reference evidence="3" key="1">
    <citation type="submission" date="2021-02" db="EMBL/GenBank/DDBJ databases">
        <title>First Annotated Genome of the Yellow-green Alga Tribonema minus.</title>
        <authorList>
            <person name="Mahan K.M."/>
        </authorList>
    </citation>
    <scope>NUCLEOTIDE SEQUENCE</scope>
    <source>
        <strain evidence="3">UTEX B ZZ1240</strain>
    </source>
</reference>
<dbReference type="SUPFAM" id="SSF54236">
    <property type="entry name" value="Ubiquitin-like"/>
    <property type="match status" value="1"/>
</dbReference>
<dbReference type="Proteomes" id="UP000664859">
    <property type="component" value="Unassembled WGS sequence"/>
</dbReference>
<feature type="domain" description="Nuclear pore localisation protein Npl4 ubiquitin-like" evidence="2">
    <location>
        <begin position="1"/>
        <end position="77"/>
    </location>
</feature>
<dbReference type="OrthoDB" id="10251089at2759"/>
<dbReference type="CDD" id="cd08061">
    <property type="entry name" value="MPN_NPL4"/>
    <property type="match status" value="1"/>
</dbReference>
<dbReference type="PANTHER" id="PTHR12710:SF0">
    <property type="entry name" value="NUCLEAR PROTEIN LOCALIZATION PROTEIN 4 HOMOLOG"/>
    <property type="match status" value="1"/>
</dbReference>
<name>A0A835YRM2_9STRA</name>
<dbReference type="EMBL" id="JAFCMP010000512">
    <property type="protein sequence ID" value="KAG5178807.1"/>
    <property type="molecule type" value="Genomic_DNA"/>
</dbReference>
<dbReference type="InterPro" id="IPR016563">
    <property type="entry name" value="Npl4"/>
</dbReference>
<dbReference type="AlphaFoldDB" id="A0A835YRM2"/>
<dbReference type="GO" id="GO:0005634">
    <property type="term" value="C:nucleus"/>
    <property type="evidence" value="ECO:0007669"/>
    <property type="project" value="TreeGrafter"/>
</dbReference>
<dbReference type="InterPro" id="IPR024682">
    <property type="entry name" value="Npl4_Ub-like_dom"/>
</dbReference>
<dbReference type="Gene3D" id="3.40.140.10">
    <property type="entry name" value="Cytidine Deaminase, domain 2"/>
    <property type="match status" value="1"/>
</dbReference>
<dbReference type="Gene3D" id="3.10.20.90">
    <property type="entry name" value="Phosphatidylinositol 3-kinase Catalytic Subunit, Chain A, domain 1"/>
    <property type="match status" value="1"/>
</dbReference>